<dbReference type="Proteomes" id="UP001162891">
    <property type="component" value="Chromosome"/>
</dbReference>
<accession>A0ABN6MLF1</accession>
<feature type="region of interest" description="Disordered" evidence="1">
    <location>
        <begin position="1"/>
        <end position="21"/>
    </location>
</feature>
<evidence type="ECO:0000256" key="1">
    <source>
        <dbReference type="SAM" id="MobiDB-lite"/>
    </source>
</evidence>
<dbReference type="InterPro" id="IPR036061">
    <property type="entry name" value="CheW-like_dom_sf"/>
</dbReference>
<keyword evidence="4" id="KW-1185">Reference proteome</keyword>
<evidence type="ECO:0000259" key="2">
    <source>
        <dbReference type="Pfam" id="PF01584"/>
    </source>
</evidence>
<protein>
    <recommendedName>
        <fullName evidence="2">CheW-like domain-containing protein</fullName>
    </recommendedName>
</protein>
<organism evidence="3 4">
    <name type="scientific">Anaeromyxobacter oryzae</name>
    <dbReference type="NCBI Taxonomy" id="2918170"/>
    <lineage>
        <taxon>Bacteria</taxon>
        <taxon>Pseudomonadati</taxon>
        <taxon>Myxococcota</taxon>
        <taxon>Myxococcia</taxon>
        <taxon>Myxococcales</taxon>
        <taxon>Cystobacterineae</taxon>
        <taxon>Anaeromyxobacteraceae</taxon>
        <taxon>Anaeromyxobacter</taxon>
    </lineage>
</organism>
<sequence length="160" mass="16468">MRQMPSAVAQPHLQRPTSDDEVRAGEELLVARVGPWRVLVPMRHVARVHAAALPAARLAGAPVVAVDGAQWPVVFVASLLGADEVRLGASDQLVAVRGGGRCLMLWVNAVEDVVEHAPAPPAGDVAPPDLVAGYSGPRALAVLDVPRLLSLAGAAGQGAP</sequence>
<feature type="domain" description="CheW-like" evidence="2">
    <location>
        <begin position="28"/>
        <end position="150"/>
    </location>
</feature>
<evidence type="ECO:0000313" key="3">
    <source>
        <dbReference type="EMBL" id="BDG01090.1"/>
    </source>
</evidence>
<evidence type="ECO:0000313" key="4">
    <source>
        <dbReference type="Proteomes" id="UP001162891"/>
    </source>
</evidence>
<dbReference type="InterPro" id="IPR002545">
    <property type="entry name" value="CheW-lke_dom"/>
</dbReference>
<gene>
    <name evidence="3" type="ORF">AMOR_00860</name>
</gene>
<reference evidence="4" key="1">
    <citation type="journal article" date="2022" name="Int. J. Syst. Evol. Microbiol.">
        <title>Anaeromyxobacter oryzae sp. nov., Anaeromyxobacter diazotrophicus sp. nov. and Anaeromyxobacter paludicola sp. nov., isolated from paddy soils.</title>
        <authorList>
            <person name="Itoh H."/>
            <person name="Xu Z."/>
            <person name="Mise K."/>
            <person name="Masuda Y."/>
            <person name="Ushijima N."/>
            <person name="Hayakawa C."/>
            <person name="Shiratori Y."/>
            <person name="Senoo K."/>
        </authorList>
    </citation>
    <scope>NUCLEOTIDE SEQUENCE [LARGE SCALE GENOMIC DNA]</scope>
    <source>
        <strain evidence="4">Red232</strain>
    </source>
</reference>
<dbReference type="Pfam" id="PF01584">
    <property type="entry name" value="CheW"/>
    <property type="match status" value="1"/>
</dbReference>
<proteinExistence type="predicted"/>
<dbReference type="EMBL" id="AP025591">
    <property type="protein sequence ID" value="BDG01090.1"/>
    <property type="molecule type" value="Genomic_DNA"/>
</dbReference>
<dbReference type="RefSeq" id="WP_248357457.1">
    <property type="nucleotide sequence ID" value="NZ_AP025591.1"/>
</dbReference>
<dbReference type="SUPFAM" id="SSF50341">
    <property type="entry name" value="CheW-like"/>
    <property type="match status" value="1"/>
</dbReference>
<name>A0ABN6MLF1_9BACT</name>